<feature type="domain" description="Helicase-associated" evidence="2">
    <location>
        <begin position="361"/>
        <end position="420"/>
    </location>
</feature>
<dbReference type="PANTHER" id="PTHR33418:SF1">
    <property type="entry name" value="HELICASE-ASSOCIATED DOMAIN-CONTAINING PROTEIN"/>
    <property type="match status" value="1"/>
</dbReference>
<proteinExistence type="predicted"/>
<dbReference type="EMBL" id="JALLPJ020000252">
    <property type="protein sequence ID" value="KAL3797480.1"/>
    <property type="molecule type" value="Genomic_DNA"/>
</dbReference>
<dbReference type="Pfam" id="PF03457">
    <property type="entry name" value="HA"/>
    <property type="match status" value="2"/>
</dbReference>
<dbReference type="Gene3D" id="6.10.140.530">
    <property type="match status" value="1"/>
</dbReference>
<evidence type="ECO:0000259" key="2">
    <source>
        <dbReference type="Pfam" id="PF03457"/>
    </source>
</evidence>
<comment type="caution">
    <text evidence="3">The sequence shown here is derived from an EMBL/GenBank/DDBJ whole genome shotgun (WGS) entry which is preliminary data.</text>
</comment>
<organism evidence="3 4">
    <name type="scientific">Cyclotella atomus</name>
    <dbReference type="NCBI Taxonomy" id="382360"/>
    <lineage>
        <taxon>Eukaryota</taxon>
        <taxon>Sar</taxon>
        <taxon>Stramenopiles</taxon>
        <taxon>Ochrophyta</taxon>
        <taxon>Bacillariophyta</taxon>
        <taxon>Coscinodiscophyceae</taxon>
        <taxon>Thalassiosirophycidae</taxon>
        <taxon>Stephanodiscales</taxon>
        <taxon>Stephanodiscaceae</taxon>
        <taxon>Cyclotella</taxon>
    </lineage>
</organism>
<keyword evidence="4" id="KW-1185">Reference proteome</keyword>
<protein>
    <recommendedName>
        <fullName evidence="2">Helicase-associated domain-containing protein</fullName>
    </recommendedName>
</protein>
<name>A0ABD3QAR3_9STRA</name>
<gene>
    <name evidence="3" type="ORF">ACHAWO_008196</name>
</gene>
<reference evidence="3 4" key="1">
    <citation type="submission" date="2024-10" db="EMBL/GenBank/DDBJ databases">
        <title>Updated reference genomes for cyclostephanoid diatoms.</title>
        <authorList>
            <person name="Roberts W.R."/>
            <person name="Alverson A.J."/>
        </authorList>
    </citation>
    <scope>NUCLEOTIDE SEQUENCE [LARGE SCALE GENOMIC DNA]</scope>
    <source>
        <strain evidence="3 4">AJA010-31</strain>
    </source>
</reference>
<feature type="domain" description="Helicase-associated" evidence="2">
    <location>
        <begin position="257"/>
        <end position="350"/>
    </location>
</feature>
<dbReference type="Proteomes" id="UP001530400">
    <property type="component" value="Unassembled WGS sequence"/>
</dbReference>
<evidence type="ECO:0000313" key="3">
    <source>
        <dbReference type="EMBL" id="KAL3797480.1"/>
    </source>
</evidence>
<evidence type="ECO:0000313" key="4">
    <source>
        <dbReference type="Proteomes" id="UP001530400"/>
    </source>
</evidence>
<dbReference type="PANTHER" id="PTHR33418">
    <property type="entry name" value="HELICASE-ASSOCIATED"/>
    <property type="match status" value="1"/>
</dbReference>
<dbReference type="InterPro" id="IPR005114">
    <property type="entry name" value="Helicase_assoc"/>
</dbReference>
<dbReference type="AlphaFoldDB" id="A0ABD3QAR3"/>
<accession>A0ABD3QAR3</accession>
<sequence length="504" mass="57474">MVQTVTSFTYTYTTDLPADSISSSASSHCGILHGTRPSNDDNAKEASIFAWIDDPPSLDVAIRHLLSDGYCTNNATNNGNNDFLFIPYSSKQAWIQSYPHAKITLDARDGKLIYSCSVDDTTLHDNHNTTGNVKKNPIGIESHPNSSLSNPQRDLLHIEMYLYLSNLRCMLQEMEKQKSRMGNVCASSDSVGELMGCMMNTFGKVIECNVPGVLDNDEYSHGKEGENLLESIGDELEERLGNKTLKGQSHSRAAGLTFEEYYERLVRFKEEFGHVNVPNRYKDKNLANWASLMDHLQTLHFVHDVRRNKKDLDMASELNMPPPKKSKQSQYIRPSALTPQRISQLESLNFAWGVRNVPNHVSWEDRFKQLMEYYEAYGAWPPHSLSGGLGSWVKHQRRRWATGDTVFMEKYFPRLEEVGFIWRVKGSRNSDTSEHLMQNVDLSTDEQPFQHDMINQQEDEHPMYHRDEGHHMDSVHAAEAHVSYDEMVVGDEGVQIPAQEIREV</sequence>
<feature type="region of interest" description="Disordered" evidence="1">
    <location>
        <begin position="127"/>
        <end position="149"/>
    </location>
</feature>
<evidence type="ECO:0000256" key="1">
    <source>
        <dbReference type="SAM" id="MobiDB-lite"/>
    </source>
</evidence>